<dbReference type="EMBL" id="PQFF01000038">
    <property type="protein sequence ID" value="RHZ87117.1"/>
    <property type="molecule type" value="Genomic_DNA"/>
</dbReference>
<accession>A0A397JHR8</accession>
<keyword evidence="2" id="KW-1185">Reference proteome</keyword>
<dbReference type="OrthoDB" id="2367745at2759"/>
<sequence length="335" mass="38820">MSNDKKNFTSNKPLDIIIKMWILLESDTGPTKLKVDISKITNLDDLKHILKNEFDLSKDIRPSQILFFNYNDRKEVINKFKIEMLETGDFTFVVNKNSNGTEKEIKNKYQFMKLLSHTEPNESNERVLNLKVQIKGKKEFGDWGLKEVAREIYNSAFDTLDTMQKFDIEEFPKLNQCFTEEEVENFVNQLKEKAFVFNNAVNTNGATEREYISIFMTKAVSHIRKYKDSTTKLRVEVELVGSRGYGNLDYEVDIQDVPELISTAKKLDMEKGVSQNLIQVYTAAEKLLGKRKREQVNSLLPSIMFEAKNVVLYIAQLLQAQADALENNQDKKTRQ</sequence>
<gene>
    <name evidence="1" type="ORF">Glove_40g8</name>
</gene>
<organism evidence="1 2">
    <name type="scientific">Diversispora epigaea</name>
    <dbReference type="NCBI Taxonomy" id="1348612"/>
    <lineage>
        <taxon>Eukaryota</taxon>
        <taxon>Fungi</taxon>
        <taxon>Fungi incertae sedis</taxon>
        <taxon>Mucoromycota</taxon>
        <taxon>Glomeromycotina</taxon>
        <taxon>Glomeromycetes</taxon>
        <taxon>Diversisporales</taxon>
        <taxon>Diversisporaceae</taxon>
        <taxon>Diversispora</taxon>
    </lineage>
</organism>
<evidence type="ECO:0000313" key="2">
    <source>
        <dbReference type="Proteomes" id="UP000266861"/>
    </source>
</evidence>
<dbReference type="Proteomes" id="UP000266861">
    <property type="component" value="Unassembled WGS sequence"/>
</dbReference>
<comment type="caution">
    <text evidence="1">The sequence shown here is derived from an EMBL/GenBank/DDBJ whole genome shotgun (WGS) entry which is preliminary data.</text>
</comment>
<protein>
    <submittedName>
        <fullName evidence="1">Uncharacterized protein</fullName>
    </submittedName>
</protein>
<evidence type="ECO:0000313" key="1">
    <source>
        <dbReference type="EMBL" id="RHZ87117.1"/>
    </source>
</evidence>
<dbReference type="AlphaFoldDB" id="A0A397JHR8"/>
<name>A0A397JHR8_9GLOM</name>
<proteinExistence type="predicted"/>
<reference evidence="1 2" key="1">
    <citation type="submission" date="2018-08" db="EMBL/GenBank/DDBJ databases">
        <title>Genome and evolution of the arbuscular mycorrhizal fungus Diversispora epigaea (formerly Glomus versiforme) and its bacterial endosymbionts.</title>
        <authorList>
            <person name="Sun X."/>
            <person name="Fei Z."/>
            <person name="Harrison M."/>
        </authorList>
    </citation>
    <scope>NUCLEOTIDE SEQUENCE [LARGE SCALE GENOMIC DNA]</scope>
    <source>
        <strain evidence="1 2">IT104</strain>
    </source>
</reference>